<feature type="transmembrane region" description="Helical" evidence="5">
    <location>
        <begin position="198"/>
        <end position="218"/>
    </location>
</feature>
<comment type="caution">
    <text evidence="6">The sequence shown here is derived from an EMBL/GenBank/DDBJ whole genome shotgun (WGS) entry which is preliminary data.</text>
</comment>
<keyword evidence="2 5" id="KW-0812">Transmembrane</keyword>
<protein>
    <recommendedName>
        <fullName evidence="8">Major facilitator superfamily (MFS) profile domain-containing protein</fullName>
    </recommendedName>
</protein>
<organism evidence="6 7">
    <name type="scientific">Penicillium malachiteum</name>
    <dbReference type="NCBI Taxonomy" id="1324776"/>
    <lineage>
        <taxon>Eukaryota</taxon>
        <taxon>Fungi</taxon>
        <taxon>Dikarya</taxon>
        <taxon>Ascomycota</taxon>
        <taxon>Pezizomycotina</taxon>
        <taxon>Eurotiomycetes</taxon>
        <taxon>Eurotiomycetidae</taxon>
        <taxon>Eurotiales</taxon>
        <taxon>Aspergillaceae</taxon>
        <taxon>Penicillium</taxon>
    </lineage>
</organism>
<dbReference type="EMBL" id="JAQJAN010000020">
    <property type="protein sequence ID" value="KAJ5704224.1"/>
    <property type="molecule type" value="Genomic_DNA"/>
</dbReference>
<evidence type="ECO:0000256" key="4">
    <source>
        <dbReference type="ARBA" id="ARBA00023136"/>
    </source>
</evidence>
<accession>A0AAD6MR30</accession>
<reference evidence="6" key="1">
    <citation type="journal article" date="2023" name="IMA Fungus">
        <title>Comparative genomic study of the Penicillium genus elucidates a diverse pangenome and 15 lateral gene transfer events.</title>
        <authorList>
            <person name="Petersen C."/>
            <person name="Sorensen T."/>
            <person name="Nielsen M.R."/>
            <person name="Sondergaard T.E."/>
            <person name="Sorensen J.L."/>
            <person name="Fitzpatrick D.A."/>
            <person name="Frisvad J.C."/>
            <person name="Nielsen K.L."/>
        </authorList>
    </citation>
    <scope>NUCLEOTIDE SEQUENCE</scope>
    <source>
        <strain evidence="6">IBT 17514</strain>
    </source>
</reference>
<feature type="transmembrane region" description="Helical" evidence="5">
    <location>
        <begin position="230"/>
        <end position="249"/>
    </location>
</feature>
<dbReference type="Proteomes" id="UP001215712">
    <property type="component" value="Unassembled WGS sequence"/>
</dbReference>
<dbReference type="Gene3D" id="1.20.1250.20">
    <property type="entry name" value="MFS general substrate transporter like domains"/>
    <property type="match status" value="1"/>
</dbReference>
<evidence type="ECO:0000256" key="2">
    <source>
        <dbReference type="ARBA" id="ARBA00022692"/>
    </source>
</evidence>
<comment type="subcellular location">
    <subcellularLocation>
        <location evidence="1">Membrane</location>
        <topology evidence="1">Multi-pass membrane protein</topology>
    </subcellularLocation>
</comment>
<feature type="transmembrane region" description="Helical" evidence="5">
    <location>
        <begin position="33"/>
        <end position="52"/>
    </location>
</feature>
<keyword evidence="7" id="KW-1185">Reference proteome</keyword>
<evidence type="ECO:0000313" key="6">
    <source>
        <dbReference type="EMBL" id="KAJ5704224.1"/>
    </source>
</evidence>
<evidence type="ECO:0000313" key="7">
    <source>
        <dbReference type="Proteomes" id="UP001215712"/>
    </source>
</evidence>
<dbReference type="AlphaFoldDB" id="A0AAD6MR30"/>
<dbReference type="GO" id="GO:0022857">
    <property type="term" value="F:transmembrane transporter activity"/>
    <property type="evidence" value="ECO:0007669"/>
    <property type="project" value="TreeGrafter"/>
</dbReference>
<feature type="transmembrane region" description="Helical" evidence="5">
    <location>
        <begin position="115"/>
        <end position="132"/>
    </location>
</feature>
<name>A0AAD6MR30_9EURO</name>
<feature type="transmembrane region" description="Helical" evidence="5">
    <location>
        <begin position="144"/>
        <end position="169"/>
    </location>
</feature>
<evidence type="ECO:0000256" key="5">
    <source>
        <dbReference type="SAM" id="Phobius"/>
    </source>
</evidence>
<reference evidence="6" key="2">
    <citation type="submission" date="2023-01" db="EMBL/GenBank/DDBJ databases">
        <authorList>
            <person name="Petersen C."/>
        </authorList>
    </citation>
    <scope>NUCLEOTIDE SEQUENCE</scope>
    <source>
        <strain evidence="6">IBT 17514</strain>
    </source>
</reference>
<proteinExistence type="predicted"/>
<evidence type="ECO:0008006" key="8">
    <source>
        <dbReference type="Google" id="ProtNLM"/>
    </source>
</evidence>
<keyword evidence="4 5" id="KW-0472">Membrane</keyword>
<evidence type="ECO:0000256" key="1">
    <source>
        <dbReference type="ARBA" id="ARBA00004141"/>
    </source>
</evidence>
<dbReference type="SUPFAM" id="SSF103473">
    <property type="entry name" value="MFS general substrate transporter"/>
    <property type="match status" value="1"/>
</dbReference>
<dbReference type="GO" id="GO:0016020">
    <property type="term" value="C:membrane"/>
    <property type="evidence" value="ECO:0007669"/>
    <property type="project" value="UniProtKB-SubCell"/>
</dbReference>
<gene>
    <name evidence="6" type="ORF">N7493_011362</name>
</gene>
<evidence type="ECO:0000256" key="3">
    <source>
        <dbReference type="ARBA" id="ARBA00022989"/>
    </source>
</evidence>
<sequence>MRKENQDREDENASLLGPRQSRLSLLHPQKPRLATFILSLCMFLLCGATSMVEIPLTQLMEDNLWDRYLAGIGRPDSLTDRTICKADEIQSKLAYLNTSFGGIESATGVLGRRPVLYLSATGTALYLAYDLVILKFTNILPIEYILLGPLFTLIGGGSTVINASLYSLASDLLPDTNMYATSTSQRGFEPTDVHESRAISYSMMAFGTLFGSSVGPVISSKLIEKSSPWLPMLIGSLTVPASMGLLIFLPEIIIPRDNSSKGDLSELGDTFSGTIKSQVPSPGPVSNVYAEISLYLNYFDSGHTP</sequence>
<dbReference type="PANTHER" id="PTHR23507">
    <property type="entry name" value="ZGC:174356"/>
    <property type="match status" value="1"/>
</dbReference>
<dbReference type="PANTHER" id="PTHR23507:SF1">
    <property type="entry name" value="FI18259P1-RELATED"/>
    <property type="match status" value="1"/>
</dbReference>
<keyword evidence="3 5" id="KW-1133">Transmembrane helix</keyword>
<dbReference type="InterPro" id="IPR036259">
    <property type="entry name" value="MFS_trans_sf"/>
</dbReference>